<dbReference type="AlphaFoldDB" id="G4Z6Q1"/>
<dbReference type="GeneID" id="20657428"/>
<evidence type="ECO:0000313" key="1">
    <source>
        <dbReference type="EMBL" id="EGZ20317.1"/>
    </source>
</evidence>
<dbReference type="EMBL" id="JH159153">
    <property type="protein sequence ID" value="EGZ20317.1"/>
    <property type="molecule type" value="Genomic_DNA"/>
</dbReference>
<organism evidence="1 2">
    <name type="scientific">Phytophthora sojae (strain P6497)</name>
    <name type="common">Soybean stem and root rot agent</name>
    <name type="synonym">Phytophthora megasperma f. sp. glycines</name>
    <dbReference type="NCBI Taxonomy" id="1094619"/>
    <lineage>
        <taxon>Eukaryota</taxon>
        <taxon>Sar</taxon>
        <taxon>Stramenopiles</taxon>
        <taxon>Oomycota</taxon>
        <taxon>Peronosporomycetes</taxon>
        <taxon>Peronosporales</taxon>
        <taxon>Peronosporaceae</taxon>
        <taxon>Phytophthora</taxon>
    </lineage>
</organism>
<evidence type="ECO:0000313" key="2">
    <source>
        <dbReference type="Proteomes" id="UP000002640"/>
    </source>
</evidence>
<dbReference type="Proteomes" id="UP000002640">
    <property type="component" value="Unassembled WGS sequence"/>
</dbReference>
<accession>G4Z6Q1</accession>
<dbReference type="KEGG" id="psoj:PHYSODRAFT_497346"/>
<dbReference type="OMA" id="NEQMTAS"/>
<reference evidence="1 2" key="1">
    <citation type="journal article" date="2006" name="Science">
        <title>Phytophthora genome sequences uncover evolutionary origins and mechanisms of pathogenesis.</title>
        <authorList>
            <person name="Tyler B.M."/>
            <person name="Tripathy S."/>
            <person name="Zhang X."/>
            <person name="Dehal P."/>
            <person name="Jiang R.H."/>
            <person name="Aerts A."/>
            <person name="Arredondo F.D."/>
            <person name="Baxter L."/>
            <person name="Bensasson D."/>
            <person name="Beynon J.L."/>
            <person name="Chapman J."/>
            <person name="Damasceno C.M."/>
            <person name="Dorrance A.E."/>
            <person name="Dou D."/>
            <person name="Dickerman A.W."/>
            <person name="Dubchak I.L."/>
            <person name="Garbelotto M."/>
            <person name="Gijzen M."/>
            <person name="Gordon S.G."/>
            <person name="Govers F."/>
            <person name="Grunwald N.J."/>
            <person name="Huang W."/>
            <person name="Ivors K.L."/>
            <person name="Jones R.W."/>
            <person name="Kamoun S."/>
            <person name="Krampis K."/>
            <person name="Lamour K.H."/>
            <person name="Lee M.K."/>
            <person name="McDonald W.H."/>
            <person name="Medina M."/>
            <person name="Meijer H.J."/>
            <person name="Nordberg E.K."/>
            <person name="Maclean D.J."/>
            <person name="Ospina-Giraldo M.D."/>
            <person name="Morris P.F."/>
            <person name="Phuntumart V."/>
            <person name="Putnam N.H."/>
            <person name="Rash S."/>
            <person name="Rose J.K."/>
            <person name="Sakihama Y."/>
            <person name="Salamov A.A."/>
            <person name="Savidor A."/>
            <person name="Scheuring C.F."/>
            <person name="Smith B.M."/>
            <person name="Sobral B.W."/>
            <person name="Terry A."/>
            <person name="Torto-Alalibo T.A."/>
            <person name="Win J."/>
            <person name="Xu Z."/>
            <person name="Zhang H."/>
            <person name="Grigoriev I.V."/>
            <person name="Rokhsar D.S."/>
            <person name="Boore J.L."/>
        </authorList>
    </citation>
    <scope>NUCLEOTIDE SEQUENCE [LARGE SCALE GENOMIC DNA]</scope>
    <source>
        <strain evidence="1 2">P6497</strain>
    </source>
</reference>
<gene>
    <name evidence="1" type="ORF">PHYSODRAFT_497346</name>
</gene>
<feature type="non-terminal residue" evidence="1">
    <location>
        <position position="188"/>
    </location>
</feature>
<dbReference type="InParanoid" id="G4Z6Q1"/>
<proteinExistence type="predicted"/>
<sequence>MGGPGSGQQLPLEEVTLRVSVDFFMEMTSFQQQLGDSDHPCLCLFNLHHINTLLERSLISSASISTRKQSDSSPRAPAAEGTTLVMLGKAHQSWLSELQSVFLSNCPAEAPAPSTHGGPKYFSVAIRSSNDTNLPISVEALHCLVQLAEHHVHAPLLQPRLMQLHGLLNEYITAASGVSRRASEQARA</sequence>
<dbReference type="RefSeq" id="XP_009523034.1">
    <property type="nucleotide sequence ID" value="XM_009524739.1"/>
</dbReference>
<keyword evidence="2" id="KW-1185">Reference proteome</keyword>
<protein>
    <submittedName>
        <fullName evidence="1">Uncharacterized protein</fullName>
    </submittedName>
</protein>
<name>G4Z6Q1_PHYSP</name>